<dbReference type="Pfam" id="PF07650">
    <property type="entry name" value="KH_2"/>
    <property type="match status" value="1"/>
</dbReference>
<evidence type="ECO:0000256" key="1">
    <source>
        <dbReference type="ARBA" id="ARBA00022741"/>
    </source>
</evidence>
<accession>A0A0H3DMA8</accession>
<feature type="binding site" evidence="4">
    <location>
        <begin position="10"/>
        <end position="17"/>
    </location>
    <ligand>
        <name>GTP</name>
        <dbReference type="ChEBI" id="CHEBI:37565"/>
    </ligand>
</feature>
<dbReference type="PANTHER" id="PTHR42698:SF1">
    <property type="entry name" value="GTPASE ERA, MITOCHONDRIAL"/>
    <property type="match status" value="1"/>
</dbReference>
<dbReference type="EMBL" id="CP002077">
    <property type="protein sequence ID" value="ADK86876.1"/>
    <property type="molecule type" value="Genomic_DNA"/>
</dbReference>
<dbReference type="SUPFAM" id="SSF52540">
    <property type="entry name" value="P-loop containing nucleoside triphosphate hydrolases"/>
    <property type="match status" value="1"/>
</dbReference>
<comment type="subcellular location">
    <subcellularLocation>
        <location evidence="4">Cytoplasm</location>
    </subcellularLocation>
    <subcellularLocation>
        <location evidence="4">Cell membrane</location>
        <topology evidence="4">Peripheral membrane protein</topology>
    </subcellularLocation>
</comment>
<dbReference type="HAMAP" id="MF_00367">
    <property type="entry name" value="GTPase_Era"/>
    <property type="match status" value="1"/>
</dbReference>
<dbReference type="PRINTS" id="PR00326">
    <property type="entry name" value="GTP1OBG"/>
</dbReference>
<dbReference type="HOGENOM" id="CLU_959156_0_0_14"/>
<dbReference type="PROSITE" id="PS51713">
    <property type="entry name" value="G_ERA"/>
    <property type="match status" value="1"/>
</dbReference>
<dbReference type="PaxDb" id="722438-MPNE_0669"/>
<dbReference type="GO" id="GO:0005886">
    <property type="term" value="C:plasma membrane"/>
    <property type="evidence" value="ECO:0007669"/>
    <property type="project" value="UniProtKB-SubCell"/>
</dbReference>
<dbReference type="InterPro" id="IPR015946">
    <property type="entry name" value="KH_dom-like_a/b"/>
</dbReference>
<organism evidence="9 10">
    <name type="scientific">Mycoplasmoides pneumoniae (strain ATCC 15531 / DSM 23978 / CIP 103766 / NBRC 14401 / NCTC 10119 / FH)</name>
    <name type="common">Mycoplasma pneumoniae</name>
    <dbReference type="NCBI Taxonomy" id="722438"/>
    <lineage>
        <taxon>Bacteria</taxon>
        <taxon>Bacillati</taxon>
        <taxon>Mycoplasmatota</taxon>
        <taxon>Mycoplasmoidales</taxon>
        <taxon>Mycoplasmoidaceae</taxon>
        <taxon>Mycoplasmoides</taxon>
    </lineage>
</organism>
<dbReference type="SMR" id="A0A0H3DMA8"/>
<dbReference type="KEGG" id="mpj:MPNE_0669"/>
<keyword evidence="4" id="KW-0690">Ribosome biogenesis</keyword>
<keyword evidence="3 4" id="KW-0342">GTP-binding</keyword>
<reference evidence="9 10" key="1">
    <citation type="journal article" date="2010" name="Appl. Environ. Microbiol.">
        <title>Targeted chromosomal knockouts in Mycoplasma pneumoniae.</title>
        <authorList>
            <person name="Krishnakumar R."/>
            <person name="Assad-Garcia N."/>
            <person name="Benders G.A."/>
            <person name="Phan Q."/>
            <person name="Montague M.G."/>
            <person name="Glass J.I."/>
        </authorList>
    </citation>
    <scope>NUCLEOTIDE SEQUENCE [LARGE SCALE GENOMIC DNA]</scope>
    <source>
        <strain evidence="10">ATCC 15531 / DSM 22911 / NBRC 14401 / NCTC 10119 / FH</strain>
    </source>
</reference>
<gene>
    <name evidence="4 9" type="primary">era</name>
    <name evidence="9" type="ordered locus">MPNE_0669</name>
</gene>
<dbReference type="PATRIC" id="fig|722438.3.peg.645"/>
<feature type="domain" description="KH type-2" evidence="7">
    <location>
        <begin position="201"/>
        <end position="279"/>
    </location>
</feature>
<proteinExistence type="inferred from homology"/>
<dbReference type="STRING" id="722438.F539_03210"/>
<dbReference type="eggNOG" id="COG1159">
    <property type="taxonomic scope" value="Bacteria"/>
</dbReference>
<dbReference type="InterPro" id="IPR005662">
    <property type="entry name" value="GTPase_Era-like"/>
</dbReference>
<evidence type="ECO:0000256" key="6">
    <source>
        <dbReference type="RuleBase" id="RU003761"/>
    </source>
</evidence>
<comment type="subunit">
    <text evidence="4">Monomer.</text>
</comment>
<comment type="similarity">
    <text evidence="4 5 6">Belongs to the TRAFAC class TrmE-Era-EngA-EngB-Septin-like GTPase superfamily. Era GTPase family.</text>
</comment>
<comment type="function">
    <text evidence="4">An essential GTPase that binds both GDP and GTP, with rapid nucleotide exchange. Plays a role in 16S rRNA processing and 30S ribosomal subunit biogenesis and possibly also in cell cycle regulation and energy metabolism.</text>
</comment>
<dbReference type="InterPro" id="IPR009019">
    <property type="entry name" value="KH_sf_prok-type"/>
</dbReference>
<keyword evidence="1 4" id="KW-0547">Nucleotide-binding</keyword>
<dbReference type="AlphaFoldDB" id="A0A0H3DMA8"/>
<dbReference type="NCBIfam" id="TIGR00436">
    <property type="entry name" value="era"/>
    <property type="match status" value="1"/>
</dbReference>
<dbReference type="Gene3D" id="3.40.50.300">
    <property type="entry name" value="P-loop containing nucleotide triphosphate hydrolases"/>
    <property type="match status" value="1"/>
</dbReference>
<dbReference type="GO" id="GO:0003924">
    <property type="term" value="F:GTPase activity"/>
    <property type="evidence" value="ECO:0007669"/>
    <property type="project" value="UniProtKB-UniRule"/>
</dbReference>
<dbReference type="RefSeq" id="WP_010874925.1">
    <property type="nucleotide sequence ID" value="NZ_CP010546.1"/>
</dbReference>
<dbReference type="PROSITE" id="PS50823">
    <property type="entry name" value="KH_TYPE_2"/>
    <property type="match status" value="1"/>
</dbReference>
<evidence type="ECO:0000259" key="7">
    <source>
        <dbReference type="PROSITE" id="PS50823"/>
    </source>
</evidence>
<feature type="domain" description="Era-type G" evidence="8">
    <location>
        <begin position="2"/>
        <end position="144"/>
    </location>
</feature>
<keyword evidence="4" id="KW-0963">Cytoplasm</keyword>
<feature type="binding site" evidence="4">
    <location>
        <begin position="58"/>
        <end position="62"/>
    </location>
    <ligand>
        <name>GTP</name>
        <dbReference type="ChEBI" id="CHEBI:37565"/>
    </ligand>
</feature>
<dbReference type="Gene3D" id="3.30.300.20">
    <property type="match status" value="1"/>
</dbReference>
<dbReference type="GO" id="GO:0000028">
    <property type="term" value="P:ribosomal small subunit assembly"/>
    <property type="evidence" value="ECO:0007669"/>
    <property type="project" value="TreeGrafter"/>
</dbReference>
<keyword evidence="4" id="KW-0699">rRNA-binding</keyword>
<evidence type="ECO:0000256" key="2">
    <source>
        <dbReference type="ARBA" id="ARBA00022884"/>
    </source>
</evidence>
<dbReference type="InterPro" id="IPR027417">
    <property type="entry name" value="P-loop_NTPase"/>
</dbReference>
<sequence>MESIRIGVLGLTNAGKSTLVNQLHKANNLLVSPMNNTTLLAVSTNTITHEKQNITFIDVPGFSEKRHSSYELISQEIRKALSGIDVLLLVVRSDQQQKLPLLQTQLQPLKRYRDLTRVLLINNFFDVVLQAEDKQAIVLDFKPQAVLETDLLHFDATSFWNQFNEVKLQANEFRKDVEFLDADTDNFKILEALREQIIKYCSEEIPHVVRLEIVDKSFDQAKNLLKLHLSISVPKLSQKKIIIGRNAQMVKKIGMQMRQKLLEYYDCNVFVELFVRTYDPKQKKSPYGSLI</sequence>
<keyword evidence="4" id="KW-0472">Membrane</keyword>
<dbReference type="InterPro" id="IPR006073">
    <property type="entry name" value="GTP-bd"/>
</dbReference>
<dbReference type="PANTHER" id="PTHR42698">
    <property type="entry name" value="GTPASE ERA"/>
    <property type="match status" value="1"/>
</dbReference>
<dbReference type="SUPFAM" id="SSF54814">
    <property type="entry name" value="Prokaryotic type KH domain (KH-domain type II)"/>
    <property type="match status" value="1"/>
</dbReference>
<dbReference type="InterPro" id="IPR004044">
    <property type="entry name" value="KH_dom_type_2"/>
</dbReference>
<comment type="caution">
    <text evidence="4 5">Lacks conserved residue(s) required for the propagation of feature annotation.</text>
</comment>
<dbReference type="Pfam" id="PF01926">
    <property type="entry name" value="MMR_HSR1"/>
    <property type="match status" value="1"/>
</dbReference>
<dbReference type="GO" id="GO:0005525">
    <property type="term" value="F:GTP binding"/>
    <property type="evidence" value="ECO:0007669"/>
    <property type="project" value="UniProtKB-UniRule"/>
</dbReference>
<dbReference type="Proteomes" id="UP000007756">
    <property type="component" value="Chromosome"/>
</dbReference>
<name>A0A0H3DMA8_MYCPB</name>
<dbReference type="CDD" id="cd00880">
    <property type="entry name" value="Era_like"/>
    <property type="match status" value="1"/>
</dbReference>
<keyword evidence="4" id="KW-1003">Cell membrane</keyword>
<evidence type="ECO:0000256" key="3">
    <source>
        <dbReference type="ARBA" id="ARBA00023134"/>
    </source>
</evidence>
<dbReference type="CDD" id="cd22534">
    <property type="entry name" value="KH-II_Era"/>
    <property type="match status" value="1"/>
</dbReference>
<evidence type="ECO:0000313" key="10">
    <source>
        <dbReference type="Proteomes" id="UP000007756"/>
    </source>
</evidence>
<dbReference type="GeneID" id="66608749"/>
<dbReference type="GO" id="GO:0043024">
    <property type="term" value="F:ribosomal small subunit binding"/>
    <property type="evidence" value="ECO:0007669"/>
    <property type="project" value="TreeGrafter"/>
</dbReference>
<evidence type="ECO:0000256" key="4">
    <source>
        <dbReference type="HAMAP-Rule" id="MF_00367"/>
    </source>
</evidence>
<keyword evidence="2 4" id="KW-0694">RNA-binding</keyword>
<dbReference type="GO" id="GO:0070181">
    <property type="term" value="F:small ribosomal subunit rRNA binding"/>
    <property type="evidence" value="ECO:0007669"/>
    <property type="project" value="UniProtKB-UniRule"/>
</dbReference>
<evidence type="ECO:0000256" key="5">
    <source>
        <dbReference type="PROSITE-ProRule" id="PRU01050"/>
    </source>
</evidence>
<dbReference type="InterPro" id="IPR030388">
    <property type="entry name" value="G_ERA_dom"/>
</dbReference>
<protein>
    <recommendedName>
        <fullName evidence="4">GTPase Era</fullName>
    </recommendedName>
</protein>
<evidence type="ECO:0000313" key="9">
    <source>
        <dbReference type="EMBL" id="ADK86876.1"/>
    </source>
</evidence>
<evidence type="ECO:0000259" key="8">
    <source>
        <dbReference type="PROSITE" id="PS51713"/>
    </source>
</evidence>
<dbReference type="GO" id="GO:0005829">
    <property type="term" value="C:cytosol"/>
    <property type="evidence" value="ECO:0007669"/>
    <property type="project" value="TreeGrafter"/>
</dbReference>